<feature type="domain" description="CobE/GbiG C-terminal" evidence="1">
    <location>
        <begin position="9"/>
        <end position="133"/>
    </location>
</feature>
<dbReference type="RefSeq" id="WP_092616158.1">
    <property type="nucleotide sequence ID" value="NZ_FNCV01000002.1"/>
</dbReference>
<dbReference type="PANTHER" id="PTHR37477">
    <property type="entry name" value="COBALT-PRECORRIN-5A HYDROLASE"/>
    <property type="match status" value="1"/>
</dbReference>
<keyword evidence="2" id="KW-0489">Methyltransferase</keyword>
<keyword evidence="2" id="KW-0378">Hydrolase</keyword>
<dbReference type="GO" id="GO:0016787">
    <property type="term" value="F:hydrolase activity"/>
    <property type="evidence" value="ECO:0007669"/>
    <property type="project" value="UniProtKB-KW"/>
</dbReference>
<dbReference type="STRING" id="83401.SAMN05421742_102326"/>
<dbReference type="InterPro" id="IPR036518">
    <property type="entry name" value="CobE/GbiG_C_sf"/>
</dbReference>
<gene>
    <name evidence="2" type="ORF">SAMN05421742_102326</name>
</gene>
<organism evidence="2 3">
    <name type="scientific">Roseospirillum parvum</name>
    <dbReference type="NCBI Taxonomy" id="83401"/>
    <lineage>
        <taxon>Bacteria</taxon>
        <taxon>Pseudomonadati</taxon>
        <taxon>Pseudomonadota</taxon>
        <taxon>Alphaproteobacteria</taxon>
        <taxon>Rhodospirillales</taxon>
        <taxon>Rhodospirillaceae</taxon>
        <taxon>Roseospirillum</taxon>
    </lineage>
</organism>
<evidence type="ECO:0000259" key="1">
    <source>
        <dbReference type="Pfam" id="PF01890"/>
    </source>
</evidence>
<dbReference type="GO" id="GO:0008168">
    <property type="term" value="F:methyltransferase activity"/>
    <property type="evidence" value="ECO:0007669"/>
    <property type="project" value="UniProtKB-KW"/>
</dbReference>
<dbReference type="GO" id="GO:0009236">
    <property type="term" value="P:cobalamin biosynthetic process"/>
    <property type="evidence" value="ECO:0007669"/>
    <property type="project" value="InterPro"/>
</dbReference>
<dbReference type="SUPFAM" id="SSF159664">
    <property type="entry name" value="CobE/GbiG C-terminal domain-like"/>
    <property type="match status" value="1"/>
</dbReference>
<dbReference type="EMBL" id="FNCV01000002">
    <property type="protein sequence ID" value="SDG75674.1"/>
    <property type="molecule type" value="Genomic_DNA"/>
</dbReference>
<dbReference type="Proteomes" id="UP000217076">
    <property type="component" value="Unassembled WGS sequence"/>
</dbReference>
<dbReference type="InterPro" id="IPR002750">
    <property type="entry name" value="CobE/GbiG_C"/>
</dbReference>
<dbReference type="Pfam" id="PF01890">
    <property type="entry name" value="CbiG_C"/>
    <property type="match status" value="1"/>
</dbReference>
<evidence type="ECO:0000313" key="2">
    <source>
        <dbReference type="EMBL" id="SDG75674.1"/>
    </source>
</evidence>
<name>A0A1G7WUY8_9PROT</name>
<evidence type="ECO:0000313" key="3">
    <source>
        <dbReference type="Proteomes" id="UP000217076"/>
    </source>
</evidence>
<reference evidence="3" key="1">
    <citation type="submission" date="2016-10" db="EMBL/GenBank/DDBJ databases">
        <authorList>
            <person name="Varghese N."/>
            <person name="Submissions S."/>
        </authorList>
    </citation>
    <scope>NUCLEOTIDE SEQUENCE [LARGE SCALE GENOMIC DNA]</scope>
    <source>
        <strain evidence="3">930I</strain>
    </source>
</reference>
<proteinExistence type="predicted"/>
<dbReference type="Gene3D" id="3.30.420.180">
    <property type="entry name" value="CobE/GbiG C-terminal domain"/>
    <property type="match status" value="1"/>
</dbReference>
<dbReference type="AlphaFoldDB" id="A0A1G7WUY8"/>
<keyword evidence="2" id="KW-0808">Transferase</keyword>
<dbReference type="OrthoDB" id="7360651at2"/>
<dbReference type="PANTHER" id="PTHR37477:SF1">
    <property type="entry name" value="COBALT-PRECORRIN-5A HYDROLASE"/>
    <property type="match status" value="1"/>
</dbReference>
<keyword evidence="3" id="KW-1185">Reference proteome</keyword>
<protein>
    <submittedName>
        <fullName evidence="2">Cobalt-precorrin 5A hydrolase / precorrin-3B C17-methyltransferase</fullName>
    </submittedName>
</protein>
<sequence length="141" mass="14251">MSHAALPFLALGVGCRQRADAEAAFAFIGPALAERGLDPARLGALGSLDRRRDNPTLSRLAEHLGLPLRVFPAAELEALTPRLLTPSAAVFRAVGCHGVAEAAALACLGTPPGPAARLIVPKLAGPGITLAVAAGPLESPA</sequence>
<dbReference type="InterPro" id="IPR052553">
    <property type="entry name" value="CbiG_hydrolase"/>
</dbReference>
<accession>A0A1G7WUY8</accession>
<dbReference type="GO" id="GO:0032259">
    <property type="term" value="P:methylation"/>
    <property type="evidence" value="ECO:0007669"/>
    <property type="project" value="UniProtKB-KW"/>
</dbReference>